<dbReference type="CDD" id="cd06222">
    <property type="entry name" value="RNase_H_like"/>
    <property type="match status" value="1"/>
</dbReference>
<dbReference type="EMBL" id="JAMFTS010000003">
    <property type="protein sequence ID" value="KAJ4780842.1"/>
    <property type="molecule type" value="Genomic_DNA"/>
</dbReference>
<dbReference type="Proteomes" id="UP001140206">
    <property type="component" value="Chromosome 3"/>
</dbReference>
<evidence type="ECO:0000259" key="2">
    <source>
        <dbReference type="Pfam" id="PF13966"/>
    </source>
</evidence>
<dbReference type="GO" id="GO:0004523">
    <property type="term" value="F:RNA-DNA hybrid ribonuclease activity"/>
    <property type="evidence" value="ECO:0007669"/>
    <property type="project" value="InterPro"/>
</dbReference>
<dbReference type="InterPro" id="IPR012337">
    <property type="entry name" value="RNaseH-like_sf"/>
</dbReference>
<evidence type="ECO:0000259" key="1">
    <source>
        <dbReference type="Pfam" id="PF13456"/>
    </source>
</evidence>
<dbReference type="Pfam" id="PF13966">
    <property type="entry name" value="zf-RVT"/>
    <property type="match status" value="1"/>
</dbReference>
<sequence length="439" mass="50160">MLMNCRELLKPHLRWQIGQGDKCRVFGEPWHDAWHLVIQVNAQQRRLTLMELTDGQENRWSHDRLADNFSVAVALQILSTYSQPPMASNLRKDRLIFTRSGSGKFTFKEACKLLFDHHPPVSDNVVSMFKIVWHCPGLLPRVRLFLWKFAHGALPIRGTCMARIGNRIPHCPVCELEPDLPMHALFFCPFAETFWFASSFSIRPQQLPSNPTDLILHFGKLLTCGDFASFANHLWALWKCRCSYVYDGTKLCRTVVFAMAHSYNKWTWVTSSLAIPRPLKHIWSVGQQLIDSGISCFVDGSFSEPNCAGWGFLFYHRDCLLRYGLSYGEVRSATGSEIFAMLLGVTTATDMGIVNCIFFTNCFLPQQILNGQATPDSLPWQDFHAMLDLLDIYRNHSGFICSYIPTEDNVEAHQLANYARINQISCTEFTFPLFHLSGM</sequence>
<dbReference type="InterPro" id="IPR002156">
    <property type="entry name" value="RNaseH_domain"/>
</dbReference>
<protein>
    <recommendedName>
        <fullName evidence="5">Reverse transcriptase zinc-binding domain-containing protein</fullName>
    </recommendedName>
</protein>
<proteinExistence type="predicted"/>
<dbReference type="SUPFAM" id="SSF53098">
    <property type="entry name" value="Ribonuclease H-like"/>
    <property type="match status" value="1"/>
</dbReference>
<organism evidence="3 4">
    <name type="scientific">Rhynchospora pubera</name>
    <dbReference type="NCBI Taxonomy" id="906938"/>
    <lineage>
        <taxon>Eukaryota</taxon>
        <taxon>Viridiplantae</taxon>
        <taxon>Streptophyta</taxon>
        <taxon>Embryophyta</taxon>
        <taxon>Tracheophyta</taxon>
        <taxon>Spermatophyta</taxon>
        <taxon>Magnoliopsida</taxon>
        <taxon>Liliopsida</taxon>
        <taxon>Poales</taxon>
        <taxon>Cyperaceae</taxon>
        <taxon>Cyperoideae</taxon>
        <taxon>Rhynchosporeae</taxon>
        <taxon>Rhynchospora</taxon>
    </lineage>
</organism>
<keyword evidence="4" id="KW-1185">Reference proteome</keyword>
<reference evidence="3" key="1">
    <citation type="submission" date="2022-08" db="EMBL/GenBank/DDBJ databases">
        <authorList>
            <person name="Marques A."/>
        </authorList>
    </citation>
    <scope>NUCLEOTIDE SEQUENCE</scope>
    <source>
        <strain evidence="3">RhyPub2mFocal</strain>
        <tissue evidence="3">Leaves</tissue>
    </source>
</reference>
<gene>
    <name evidence="3" type="ORF">LUZ62_065099</name>
</gene>
<evidence type="ECO:0008006" key="5">
    <source>
        <dbReference type="Google" id="ProtNLM"/>
    </source>
</evidence>
<dbReference type="Pfam" id="PF13456">
    <property type="entry name" value="RVT_3"/>
    <property type="match status" value="1"/>
</dbReference>
<feature type="domain" description="RNase H type-1" evidence="1">
    <location>
        <begin position="324"/>
        <end position="419"/>
    </location>
</feature>
<feature type="domain" description="Reverse transcriptase zinc-binding" evidence="2">
    <location>
        <begin position="105"/>
        <end position="195"/>
    </location>
</feature>
<dbReference type="Gene3D" id="3.30.420.10">
    <property type="entry name" value="Ribonuclease H-like superfamily/Ribonuclease H"/>
    <property type="match status" value="1"/>
</dbReference>
<name>A0AAV8ERX7_9POAL</name>
<dbReference type="AlphaFoldDB" id="A0AAV8ERX7"/>
<dbReference type="InterPro" id="IPR036397">
    <property type="entry name" value="RNaseH_sf"/>
</dbReference>
<evidence type="ECO:0000313" key="4">
    <source>
        <dbReference type="Proteomes" id="UP001140206"/>
    </source>
</evidence>
<accession>A0AAV8ERX7</accession>
<evidence type="ECO:0000313" key="3">
    <source>
        <dbReference type="EMBL" id="KAJ4780842.1"/>
    </source>
</evidence>
<dbReference type="InterPro" id="IPR044730">
    <property type="entry name" value="RNase_H-like_dom_plant"/>
</dbReference>
<dbReference type="GO" id="GO:0003676">
    <property type="term" value="F:nucleic acid binding"/>
    <property type="evidence" value="ECO:0007669"/>
    <property type="project" value="InterPro"/>
</dbReference>
<comment type="caution">
    <text evidence="3">The sequence shown here is derived from an EMBL/GenBank/DDBJ whole genome shotgun (WGS) entry which is preliminary data.</text>
</comment>
<dbReference type="InterPro" id="IPR026960">
    <property type="entry name" value="RVT-Znf"/>
</dbReference>